<reference evidence="1" key="1">
    <citation type="submission" date="2021-06" db="EMBL/GenBank/DDBJ databases">
        <authorList>
            <person name="Kallberg Y."/>
            <person name="Tangrot J."/>
            <person name="Rosling A."/>
        </authorList>
    </citation>
    <scope>NUCLEOTIDE SEQUENCE</scope>
    <source>
        <strain evidence="1">IN212</strain>
    </source>
</reference>
<evidence type="ECO:0000313" key="2">
    <source>
        <dbReference type="Proteomes" id="UP000789396"/>
    </source>
</evidence>
<keyword evidence="2" id="KW-1185">Reference proteome</keyword>
<dbReference type="AlphaFoldDB" id="A0A9N9HXB7"/>
<comment type="caution">
    <text evidence="1">The sequence shown here is derived from an EMBL/GenBank/DDBJ whole genome shotgun (WGS) entry which is preliminary data.</text>
</comment>
<protein>
    <submittedName>
        <fullName evidence="1">1354_t:CDS:1</fullName>
    </submittedName>
</protein>
<feature type="non-terminal residue" evidence="1">
    <location>
        <position position="162"/>
    </location>
</feature>
<accession>A0A9N9HXB7</accession>
<dbReference type="Proteomes" id="UP000789396">
    <property type="component" value="Unassembled WGS sequence"/>
</dbReference>
<proteinExistence type="predicted"/>
<dbReference type="OrthoDB" id="2307351at2759"/>
<dbReference type="SUPFAM" id="SSF81901">
    <property type="entry name" value="HCP-like"/>
    <property type="match status" value="1"/>
</dbReference>
<dbReference type="InterPro" id="IPR011990">
    <property type="entry name" value="TPR-like_helical_dom_sf"/>
</dbReference>
<sequence>MGSKLSHCTCSDLGETNESNEITLSRQVVSLVPEFNSDDVYINSFTATHVSKLLQSAERKLQSHEYTKSVKFLQRATQLGSALAAARLGSIYSQGLNATIAQDFATSAAYFFLALKLIMMIPSTSYSWDLLLVLEIVIGLTDLYRQKLNHRSETDIDIIECG</sequence>
<organism evidence="1 2">
    <name type="scientific">Racocetra fulgida</name>
    <dbReference type="NCBI Taxonomy" id="60492"/>
    <lineage>
        <taxon>Eukaryota</taxon>
        <taxon>Fungi</taxon>
        <taxon>Fungi incertae sedis</taxon>
        <taxon>Mucoromycota</taxon>
        <taxon>Glomeromycotina</taxon>
        <taxon>Glomeromycetes</taxon>
        <taxon>Diversisporales</taxon>
        <taxon>Gigasporaceae</taxon>
        <taxon>Racocetra</taxon>
    </lineage>
</organism>
<dbReference type="Gene3D" id="1.25.40.10">
    <property type="entry name" value="Tetratricopeptide repeat domain"/>
    <property type="match status" value="1"/>
</dbReference>
<evidence type="ECO:0000313" key="1">
    <source>
        <dbReference type="EMBL" id="CAG8710551.1"/>
    </source>
</evidence>
<dbReference type="EMBL" id="CAJVPZ010022176">
    <property type="protein sequence ID" value="CAG8710551.1"/>
    <property type="molecule type" value="Genomic_DNA"/>
</dbReference>
<gene>
    <name evidence="1" type="ORF">RFULGI_LOCUS10814</name>
</gene>
<name>A0A9N9HXB7_9GLOM</name>